<accession>A0ABS8JSW2</accession>
<evidence type="ECO:0000256" key="6">
    <source>
        <dbReference type="ARBA" id="ARBA00023316"/>
    </source>
</evidence>
<dbReference type="CDD" id="cd16913">
    <property type="entry name" value="YkuD_like"/>
    <property type="match status" value="1"/>
</dbReference>
<dbReference type="InterPro" id="IPR038063">
    <property type="entry name" value="Transpep_catalytic_dom"/>
</dbReference>
<keyword evidence="5" id="KW-0573">Peptidoglycan synthesis</keyword>
<evidence type="ECO:0000313" key="8">
    <source>
        <dbReference type="EMBL" id="MCC8392844.1"/>
    </source>
</evidence>
<dbReference type="Pfam" id="PF10908">
    <property type="entry name" value="Tlde1_dom"/>
    <property type="match status" value="1"/>
</dbReference>
<organism evidence="8 9">
    <name type="scientific">Paraburkholderia sejongensis</name>
    <dbReference type="NCBI Taxonomy" id="2886946"/>
    <lineage>
        <taxon>Bacteria</taxon>
        <taxon>Pseudomonadati</taxon>
        <taxon>Pseudomonadota</taxon>
        <taxon>Betaproteobacteria</taxon>
        <taxon>Burkholderiales</taxon>
        <taxon>Burkholderiaceae</taxon>
        <taxon>Paraburkholderia</taxon>
    </lineage>
</organism>
<name>A0ABS8JSW2_9BURK</name>
<proteinExistence type="inferred from homology"/>
<dbReference type="InterPro" id="IPR005490">
    <property type="entry name" value="LD_TPept_cat_dom"/>
</dbReference>
<keyword evidence="4" id="KW-0133">Cell shape</keyword>
<feature type="domain" description="Tlde1" evidence="7">
    <location>
        <begin position="22"/>
        <end position="112"/>
    </location>
</feature>
<dbReference type="SUPFAM" id="SSF141523">
    <property type="entry name" value="L,D-transpeptidase catalytic domain-like"/>
    <property type="match status" value="1"/>
</dbReference>
<evidence type="ECO:0000256" key="3">
    <source>
        <dbReference type="ARBA" id="ARBA00022679"/>
    </source>
</evidence>
<sequence length="123" mass="13859">MMVWIFKHASGDLYHDDEWIARGYSGKGDDKNKHSSQYIRDRGPIPVGRYEIRPPFPHAHTGPYSMRLNPVAGTNLGGRAGFMIHGDSISDPGNTSNGCIVLRLVYREKIWNSGDRLLKVEHP</sequence>
<dbReference type="Proteomes" id="UP001431019">
    <property type="component" value="Unassembled WGS sequence"/>
</dbReference>
<dbReference type="EMBL" id="JAJITD010000004">
    <property type="protein sequence ID" value="MCC8392844.1"/>
    <property type="molecule type" value="Genomic_DNA"/>
</dbReference>
<keyword evidence="9" id="KW-1185">Reference proteome</keyword>
<comment type="similarity">
    <text evidence="2">Belongs to the YkuD family.</text>
</comment>
<evidence type="ECO:0000256" key="2">
    <source>
        <dbReference type="ARBA" id="ARBA00005992"/>
    </source>
</evidence>
<gene>
    <name evidence="8" type="ORF">LJ656_09610</name>
</gene>
<evidence type="ECO:0000256" key="5">
    <source>
        <dbReference type="ARBA" id="ARBA00022984"/>
    </source>
</evidence>
<comment type="caution">
    <text evidence="8">The sequence shown here is derived from an EMBL/GenBank/DDBJ whole genome shotgun (WGS) entry which is preliminary data.</text>
</comment>
<dbReference type="InterPro" id="IPR021225">
    <property type="entry name" value="Tlde1_dom"/>
</dbReference>
<dbReference type="RefSeq" id="WP_230509058.1">
    <property type="nucleotide sequence ID" value="NZ_JAJITD010000004.1"/>
</dbReference>
<keyword evidence="6" id="KW-0961">Cell wall biogenesis/degradation</keyword>
<reference evidence="8 9" key="1">
    <citation type="submission" date="2021-11" db="EMBL/GenBank/DDBJ databases">
        <authorList>
            <person name="Oh E.-T."/>
            <person name="Kim S.-B."/>
        </authorList>
    </citation>
    <scope>NUCLEOTIDE SEQUENCE [LARGE SCALE GENOMIC DNA]</scope>
    <source>
        <strain evidence="8 9">MMS20-SJTR3</strain>
    </source>
</reference>
<comment type="pathway">
    <text evidence="1">Cell wall biogenesis; peptidoglycan biosynthesis.</text>
</comment>
<evidence type="ECO:0000256" key="4">
    <source>
        <dbReference type="ARBA" id="ARBA00022960"/>
    </source>
</evidence>
<protein>
    <submittedName>
        <fullName evidence="8">DUF2778 domain-containing protein</fullName>
    </submittedName>
</protein>
<evidence type="ECO:0000259" key="7">
    <source>
        <dbReference type="Pfam" id="PF10908"/>
    </source>
</evidence>
<evidence type="ECO:0000256" key="1">
    <source>
        <dbReference type="ARBA" id="ARBA00004752"/>
    </source>
</evidence>
<evidence type="ECO:0000313" key="9">
    <source>
        <dbReference type="Proteomes" id="UP001431019"/>
    </source>
</evidence>
<keyword evidence="3" id="KW-0808">Transferase</keyword>